<accession>A0A8R7RC91</accession>
<dbReference type="Proteomes" id="UP000015106">
    <property type="component" value="Unassembled WGS sequence"/>
</dbReference>
<evidence type="ECO:0000313" key="3">
    <source>
        <dbReference type="Proteomes" id="UP000015106"/>
    </source>
</evidence>
<evidence type="ECO:0000313" key="2">
    <source>
        <dbReference type="EnsemblPlants" id="TuG1812S0002658000.01.T01.s_cds7900"/>
    </source>
</evidence>
<protein>
    <submittedName>
        <fullName evidence="2">Uncharacterized protein</fullName>
    </submittedName>
</protein>
<name>A0A8R7RC91_TRIUA</name>
<dbReference type="EnsemblPlants" id="TuG1812S0002658000.01.T01">
    <property type="protein sequence ID" value="TuG1812S0002658000.01.T01.s_cds7900"/>
    <property type="gene ID" value="TuG1812S0002658000.01"/>
</dbReference>
<feature type="region of interest" description="Disordered" evidence="1">
    <location>
        <begin position="120"/>
        <end position="144"/>
    </location>
</feature>
<sequence>MLLALVHAIQMLDLNIEHGVDEPPIGDLMEPRRDKLILPENLRPHGLLPRHGVGEHEPAALSLIPCPFHPETIGQHRPELLPLEHIPIAAIESFILCERIHGCPDLVLGDEVRVRGVAETLPGDPSARPSQHGALLAADGSIDA</sequence>
<organism evidence="2 3">
    <name type="scientific">Triticum urartu</name>
    <name type="common">Red wild einkorn</name>
    <name type="synonym">Crithodium urartu</name>
    <dbReference type="NCBI Taxonomy" id="4572"/>
    <lineage>
        <taxon>Eukaryota</taxon>
        <taxon>Viridiplantae</taxon>
        <taxon>Streptophyta</taxon>
        <taxon>Embryophyta</taxon>
        <taxon>Tracheophyta</taxon>
        <taxon>Spermatophyta</taxon>
        <taxon>Magnoliopsida</taxon>
        <taxon>Liliopsida</taxon>
        <taxon>Poales</taxon>
        <taxon>Poaceae</taxon>
        <taxon>BOP clade</taxon>
        <taxon>Pooideae</taxon>
        <taxon>Triticodae</taxon>
        <taxon>Triticeae</taxon>
        <taxon>Triticinae</taxon>
        <taxon>Triticum</taxon>
    </lineage>
</organism>
<keyword evidence="3" id="KW-1185">Reference proteome</keyword>
<evidence type="ECO:0000256" key="1">
    <source>
        <dbReference type="SAM" id="MobiDB-lite"/>
    </source>
</evidence>
<reference evidence="2" key="2">
    <citation type="submission" date="2022-06" db="UniProtKB">
        <authorList>
            <consortium name="EnsemblPlants"/>
        </authorList>
    </citation>
    <scope>IDENTIFICATION</scope>
</reference>
<reference evidence="3" key="1">
    <citation type="journal article" date="2013" name="Nature">
        <title>Draft genome of the wheat A-genome progenitor Triticum urartu.</title>
        <authorList>
            <person name="Ling H.Q."/>
            <person name="Zhao S."/>
            <person name="Liu D."/>
            <person name="Wang J."/>
            <person name="Sun H."/>
            <person name="Zhang C."/>
            <person name="Fan H."/>
            <person name="Li D."/>
            <person name="Dong L."/>
            <person name="Tao Y."/>
            <person name="Gao C."/>
            <person name="Wu H."/>
            <person name="Li Y."/>
            <person name="Cui Y."/>
            <person name="Guo X."/>
            <person name="Zheng S."/>
            <person name="Wang B."/>
            <person name="Yu K."/>
            <person name="Liang Q."/>
            <person name="Yang W."/>
            <person name="Lou X."/>
            <person name="Chen J."/>
            <person name="Feng M."/>
            <person name="Jian J."/>
            <person name="Zhang X."/>
            <person name="Luo G."/>
            <person name="Jiang Y."/>
            <person name="Liu J."/>
            <person name="Wang Z."/>
            <person name="Sha Y."/>
            <person name="Zhang B."/>
            <person name="Wu H."/>
            <person name="Tang D."/>
            <person name="Shen Q."/>
            <person name="Xue P."/>
            <person name="Zou S."/>
            <person name="Wang X."/>
            <person name="Liu X."/>
            <person name="Wang F."/>
            <person name="Yang Y."/>
            <person name="An X."/>
            <person name="Dong Z."/>
            <person name="Zhang K."/>
            <person name="Zhang X."/>
            <person name="Luo M.C."/>
            <person name="Dvorak J."/>
            <person name="Tong Y."/>
            <person name="Wang J."/>
            <person name="Yang H."/>
            <person name="Li Z."/>
            <person name="Wang D."/>
            <person name="Zhang A."/>
            <person name="Wang J."/>
        </authorList>
    </citation>
    <scope>NUCLEOTIDE SEQUENCE</scope>
    <source>
        <strain evidence="3">cv. G1812</strain>
    </source>
</reference>
<dbReference type="Gramene" id="TuG1812S0002658000.01.T01">
    <property type="protein sequence ID" value="TuG1812S0002658000.01.T01.s_cds7900"/>
    <property type="gene ID" value="TuG1812S0002658000.01"/>
</dbReference>
<dbReference type="AlphaFoldDB" id="A0A8R7RC91"/>
<proteinExistence type="predicted"/>